<dbReference type="Proteomes" id="UP001526147">
    <property type="component" value="Unassembled WGS sequence"/>
</dbReference>
<dbReference type="EMBL" id="JAOYEY010000017">
    <property type="protein sequence ID" value="MCV9884368.1"/>
    <property type="molecule type" value="Genomic_DNA"/>
</dbReference>
<name>A0ABT3DBD3_9BACI</name>
<dbReference type="InterPro" id="IPR014729">
    <property type="entry name" value="Rossmann-like_a/b/a_fold"/>
</dbReference>
<dbReference type="Pfam" id="PF00733">
    <property type="entry name" value="Asn_synthase"/>
    <property type="match status" value="1"/>
</dbReference>
<feature type="domain" description="Asparagine synthetase" evidence="1">
    <location>
        <begin position="34"/>
        <end position="69"/>
    </location>
</feature>
<proteinExistence type="predicted"/>
<evidence type="ECO:0000313" key="2">
    <source>
        <dbReference type="EMBL" id="MCV9884368.1"/>
    </source>
</evidence>
<keyword evidence="3" id="KW-1185">Reference proteome</keyword>
<organism evidence="2 3">
    <name type="scientific">Metabacillus halosaccharovorans</name>
    <dbReference type="NCBI Taxonomy" id="930124"/>
    <lineage>
        <taxon>Bacteria</taxon>
        <taxon>Bacillati</taxon>
        <taxon>Bacillota</taxon>
        <taxon>Bacilli</taxon>
        <taxon>Bacillales</taxon>
        <taxon>Bacillaceae</taxon>
        <taxon>Metabacillus</taxon>
    </lineage>
</organism>
<reference evidence="2 3" key="1">
    <citation type="submission" date="2022-10" db="EMBL/GenBank/DDBJ databases">
        <title>Draft genome assembly of moderately radiation resistant bacterium Metabacillus halosaccharovorans.</title>
        <authorList>
            <person name="Pal S."/>
            <person name="Gopinathan A."/>
        </authorList>
    </citation>
    <scope>NUCLEOTIDE SEQUENCE [LARGE SCALE GENOMIC DNA]</scope>
    <source>
        <strain evidence="2 3">VITHBRA001</strain>
    </source>
</reference>
<evidence type="ECO:0000313" key="3">
    <source>
        <dbReference type="Proteomes" id="UP001526147"/>
    </source>
</evidence>
<dbReference type="InterPro" id="IPR001962">
    <property type="entry name" value="Asn_synthase"/>
</dbReference>
<dbReference type="SUPFAM" id="SSF52402">
    <property type="entry name" value="Adenine nucleotide alpha hydrolases-like"/>
    <property type="match status" value="1"/>
</dbReference>
<dbReference type="Gene3D" id="3.40.50.620">
    <property type="entry name" value="HUPs"/>
    <property type="match status" value="1"/>
</dbReference>
<gene>
    <name evidence="2" type="ORF">OIH86_01725</name>
</gene>
<evidence type="ECO:0000259" key="1">
    <source>
        <dbReference type="Pfam" id="PF00733"/>
    </source>
</evidence>
<accession>A0ABT3DBD3</accession>
<protein>
    <submittedName>
        <fullName evidence="2">Asparagine synthase C-terminal domain-containing protein</fullName>
    </submittedName>
</protein>
<sequence>MREFIVPSSFHFFYKHTFCPTNQPFVQEVKKIHYVISDSVARQLRSDVPIVSILSEGIDSSSIVAVVKEIIHV</sequence>
<comment type="caution">
    <text evidence="2">The sequence shown here is derived from an EMBL/GenBank/DDBJ whole genome shotgun (WGS) entry which is preliminary data.</text>
</comment>
<dbReference type="RefSeq" id="WP_264141336.1">
    <property type="nucleotide sequence ID" value="NZ_JAOYEY010000017.1"/>
</dbReference>